<protein>
    <submittedName>
        <fullName evidence="2">Uncharacterized protein</fullName>
    </submittedName>
</protein>
<dbReference type="Proteomes" id="UP001189429">
    <property type="component" value="Unassembled WGS sequence"/>
</dbReference>
<keyword evidence="3" id="KW-1185">Reference proteome</keyword>
<comment type="caution">
    <text evidence="2">The sequence shown here is derived from an EMBL/GenBank/DDBJ whole genome shotgun (WGS) entry which is preliminary data.</text>
</comment>
<reference evidence="2" key="1">
    <citation type="submission" date="2023-10" db="EMBL/GenBank/DDBJ databases">
        <authorList>
            <person name="Chen Y."/>
            <person name="Shah S."/>
            <person name="Dougan E. K."/>
            <person name="Thang M."/>
            <person name="Chan C."/>
        </authorList>
    </citation>
    <scope>NUCLEOTIDE SEQUENCE [LARGE SCALE GENOMIC DNA]</scope>
</reference>
<dbReference type="EMBL" id="CAUYUJ010017495">
    <property type="protein sequence ID" value="CAK0875280.1"/>
    <property type="molecule type" value="Genomic_DNA"/>
</dbReference>
<sequence>MAIREKALAASAGPEEAEGTDDTAKSKQGNGKKGSKADNAPGSEKAADKDGEEDLRAAIALLEKRGVSIGEAEKAKVVPPKAEGAGDQVPRANTHYSVVQTAMWRWSHAQEKLDKARTAADAAVDAPREAQERWNTAQLDYTKARQVVLLIPLDDLLQCWGSVKLCVGVDHLTLAVHGRLRVIELAIAKGAESLRGELEGIGFKIPFAGGNVISCSLVVGSAPPGLDEVFRGGGLASVLHAARVRGVLDGALQRARMAGEADKRSRTAQVATKGDGGWRRGLTYASNAVPLVAWAKASCVRLRTPAAFEAMRGKVGLDFFGLGPLGHGRGPVACPDFFRGRSPVDPLCHWCYAAFGTQHRGLFCCDGACQLVASWDL</sequence>
<gene>
    <name evidence="2" type="ORF">PCOR1329_LOCUS59983</name>
</gene>
<evidence type="ECO:0000313" key="2">
    <source>
        <dbReference type="EMBL" id="CAK0875280.1"/>
    </source>
</evidence>
<name>A0ABN9VPE6_9DINO</name>
<proteinExistence type="predicted"/>
<organism evidence="2 3">
    <name type="scientific">Prorocentrum cordatum</name>
    <dbReference type="NCBI Taxonomy" id="2364126"/>
    <lineage>
        <taxon>Eukaryota</taxon>
        <taxon>Sar</taxon>
        <taxon>Alveolata</taxon>
        <taxon>Dinophyceae</taxon>
        <taxon>Prorocentrales</taxon>
        <taxon>Prorocentraceae</taxon>
        <taxon>Prorocentrum</taxon>
    </lineage>
</organism>
<evidence type="ECO:0000256" key="1">
    <source>
        <dbReference type="SAM" id="MobiDB-lite"/>
    </source>
</evidence>
<accession>A0ABN9VPE6</accession>
<feature type="region of interest" description="Disordered" evidence="1">
    <location>
        <begin position="1"/>
        <end position="51"/>
    </location>
</feature>
<evidence type="ECO:0000313" key="3">
    <source>
        <dbReference type="Proteomes" id="UP001189429"/>
    </source>
</evidence>